<dbReference type="GO" id="GO:0006508">
    <property type="term" value="P:proteolysis"/>
    <property type="evidence" value="ECO:0007669"/>
    <property type="project" value="UniProtKB-KW"/>
</dbReference>
<dbReference type="PANTHER" id="PTHR24276">
    <property type="entry name" value="POLYSERASE-RELATED"/>
    <property type="match status" value="1"/>
</dbReference>
<proteinExistence type="inferred from homology"/>
<dbReference type="Pfam" id="PF00089">
    <property type="entry name" value="Trypsin"/>
    <property type="match status" value="1"/>
</dbReference>
<keyword evidence="3" id="KW-0720">Serine protease</keyword>
<evidence type="ECO:0000259" key="4">
    <source>
        <dbReference type="PROSITE" id="PS50240"/>
    </source>
</evidence>
<comment type="similarity">
    <text evidence="1">Belongs to the peptidase S1 family.</text>
</comment>
<keyword evidence="2" id="KW-1015">Disulfide bond</keyword>
<gene>
    <name evidence="5" type="ORF">CONCODRAFT_17679</name>
</gene>
<dbReference type="InterPro" id="IPR009003">
    <property type="entry name" value="Peptidase_S1_PA"/>
</dbReference>
<dbReference type="FunFam" id="2.40.10.10:FF:000068">
    <property type="entry name" value="transmembrane protease serine 2"/>
    <property type="match status" value="1"/>
</dbReference>
<dbReference type="GO" id="GO:0004252">
    <property type="term" value="F:serine-type endopeptidase activity"/>
    <property type="evidence" value="ECO:0007669"/>
    <property type="project" value="InterPro"/>
</dbReference>
<dbReference type="InterPro" id="IPR033116">
    <property type="entry name" value="TRYPSIN_SER"/>
</dbReference>
<dbReference type="PRINTS" id="PR00722">
    <property type="entry name" value="CHYMOTRYPSIN"/>
</dbReference>
<dbReference type="FunFam" id="2.40.10.10:FF:000002">
    <property type="entry name" value="Transmembrane protease serine"/>
    <property type="match status" value="1"/>
</dbReference>
<dbReference type="OrthoDB" id="6380398at2759"/>
<dbReference type="InterPro" id="IPR043504">
    <property type="entry name" value="Peptidase_S1_PA_chymotrypsin"/>
</dbReference>
<accession>A0A137P602</accession>
<dbReference type="Gene3D" id="2.40.10.10">
    <property type="entry name" value="Trypsin-like serine proteases"/>
    <property type="match status" value="1"/>
</dbReference>
<feature type="domain" description="Peptidase S1" evidence="4">
    <location>
        <begin position="26"/>
        <end position="261"/>
    </location>
</feature>
<dbReference type="InterPro" id="IPR001254">
    <property type="entry name" value="Trypsin_dom"/>
</dbReference>
<sequence length="261" mass="28574">MKLSILGLVGALSATPYQDNQITPRIIGGVQSQPFSYPIVALYKKGSFFCGGTLISRDTVVTAAHCTYGDDSIYTVSIHRHNLTLTPEAEGGKTFGVKSRIVHPDYDYKELKNDIAIWKLNVTESDHIEVKEVLFDDSKYATTVGTPLTAAGWGLKTEDGPASDVLLEITLPLMNMDECVQIYKDVFTDIYPDVSFCIGFKGNGDKDTCSGDSGGPLFARNEDNQLVLTGITSWGLGCGYPYLPGIYTRVSKYVSWIKTNL</sequence>
<dbReference type="SMART" id="SM00020">
    <property type="entry name" value="Tryp_SPc"/>
    <property type="match status" value="1"/>
</dbReference>
<dbReference type="SUPFAM" id="SSF50494">
    <property type="entry name" value="Trypsin-like serine proteases"/>
    <property type="match status" value="1"/>
</dbReference>
<evidence type="ECO:0000256" key="1">
    <source>
        <dbReference type="ARBA" id="ARBA00007664"/>
    </source>
</evidence>
<evidence type="ECO:0000256" key="2">
    <source>
        <dbReference type="ARBA" id="ARBA00023157"/>
    </source>
</evidence>
<dbReference type="PROSITE" id="PS50240">
    <property type="entry name" value="TRYPSIN_DOM"/>
    <property type="match status" value="1"/>
</dbReference>
<evidence type="ECO:0000313" key="6">
    <source>
        <dbReference type="Proteomes" id="UP000070444"/>
    </source>
</evidence>
<dbReference type="CDD" id="cd00190">
    <property type="entry name" value="Tryp_SPc"/>
    <property type="match status" value="1"/>
</dbReference>
<dbReference type="PROSITE" id="PS00135">
    <property type="entry name" value="TRYPSIN_SER"/>
    <property type="match status" value="1"/>
</dbReference>
<dbReference type="InterPro" id="IPR018114">
    <property type="entry name" value="TRYPSIN_HIS"/>
</dbReference>
<organism evidence="5 6">
    <name type="scientific">Conidiobolus coronatus (strain ATCC 28846 / CBS 209.66 / NRRL 28638)</name>
    <name type="common">Delacroixia coronata</name>
    <dbReference type="NCBI Taxonomy" id="796925"/>
    <lineage>
        <taxon>Eukaryota</taxon>
        <taxon>Fungi</taxon>
        <taxon>Fungi incertae sedis</taxon>
        <taxon>Zoopagomycota</taxon>
        <taxon>Entomophthoromycotina</taxon>
        <taxon>Entomophthoromycetes</taxon>
        <taxon>Entomophthorales</taxon>
        <taxon>Ancylistaceae</taxon>
        <taxon>Conidiobolus</taxon>
    </lineage>
</organism>
<dbReference type="STRING" id="796925.A0A137P602"/>
<evidence type="ECO:0000256" key="3">
    <source>
        <dbReference type="RuleBase" id="RU363034"/>
    </source>
</evidence>
<protein>
    <submittedName>
        <fullName evidence="5">Trypsin-like serine protease</fullName>
    </submittedName>
</protein>
<keyword evidence="6" id="KW-1185">Reference proteome</keyword>
<reference evidence="5 6" key="1">
    <citation type="journal article" date="2015" name="Genome Biol. Evol.">
        <title>Phylogenomic analyses indicate that early fungi evolved digesting cell walls of algal ancestors of land plants.</title>
        <authorList>
            <person name="Chang Y."/>
            <person name="Wang S."/>
            <person name="Sekimoto S."/>
            <person name="Aerts A.L."/>
            <person name="Choi C."/>
            <person name="Clum A."/>
            <person name="LaButti K.M."/>
            <person name="Lindquist E.A."/>
            <person name="Yee Ngan C."/>
            <person name="Ohm R.A."/>
            <person name="Salamov A.A."/>
            <person name="Grigoriev I.V."/>
            <person name="Spatafora J.W."/>
            <person name="Berbee M.L."/>
        </authorList>
    </citation>
    <scope>NUCLEOTIDE SEQUENCE [LARGE SCALE GENOMIC DNA]</scope>
    <source>
        <strain evidence="5 6">NRRL 28638</strain>
    </source>
</reference>
<keyword evidence="3" id="KW-0378">Hydrolase</keyword>
<dbReference type="InterPro" id="IPR050430">
    <property type="entry name" value="Peptidase_S1"/>
</dbReference>
<name>A0A137P602_CONC2</name>
<dbReference type="EMBL" id="KQ964504">
    <property type="protein sequence ID" value="KXN70374.1"/>
    <property type="molecule type" value="Genomic_DNA"/>
</dbReference>
<evidence type="ECO:0000313" key="5">
    <source>
        <dbReference type="EMBL" id="KXN70374.1"/>
    </source>
</evidence>
<dbReference type="InterPro" id="IPR001314">
    <property type="entry name" value="Peptidase_S1A"/>
</dbReference>
<dbReference type="PROSITE" id="PS00134">
    <property type="entry name" value="TRYPSIN_HIS"/>
    <property type="match status" value="1"/>
</dbReference>
<dbReference type="PANTHER" id="PTHR24276:SF98">
    <property type="entry name" value="FI18310P1-RELATED"/>
    <property type="match status" value="1"/>
</dbReference>
<dbReference type="AlphaFoldDB" id="A0A137P602"/>
<dbReference type="Proteomes" id="UP000070444">
    <property type="component" value="Unassembled WGS sequence"/>
</dbReference>
<keyword evidence="3 5" id="KW-0645">Protease</keyword>